<reference evidence="1" key="1">
    <citation type="submission" date="2009-08" db="EMBL/GenBank/DDBJ databases">
        <authorList>
            <person name="Cheung F."/>
            <person name="Xiao Y."/>
            <person name="Chan A."/>
            <person name="Moskal W."/>
            <person name="Town C.D."/>
        </authorList>
    </citation>
    <scope>NUCLEOTIDE SEQUENCE</scope>
</reference>
<organism evidence="1">
    <name type="scientific">Glycine max</name>
    <name type="common">Soybean</name>
    <name type="synonym">Glycine hispida</name>
    <dbReference type="NCBI Taxonomy" id="3847"/>
    <lineage>
        <taxon>Eukaryota</taxon>
        <taxon>Viridiplantae</taxon>
        <taxon>Streptophyta</taxon>
        <taxon>Embryophyta</taxon>
        <taxon>Tracheophyta</taxon>
        <taxon>Spermatophyta</taxon>
        <taxon>Magnoliopsida</taxon>
        <taxon>eudicotyledons</taxon>
        <taxon>Gunneridae</taxon>
        <taxon>Pentapetalae</taxon>
        <taxon>rosids</taxon>
        <taxon>fabids</taxon>
        <taxon>Fabales</taxon>
        <taxon>Fabaceae</taxon>
        <taxon>Papilionoideae</taxon>
        <taxon>50 kb inversion clade</taxon>
        <taxon>NPAAA clade</taxon>
        <taxon>indigoferoid/millettioid clade</taxon>
        <taxon>Phaseoleae</taxon>
        <taxon>Glycine</taxon>
        <taxon>Glycine subgen. Soja</taxon>
    </lineage>
</organism>
<sequence length="137" mass="14978">MAEGHVLRGFISGIAKHVTLVTSTNLLWALGEVTVHTLGDIRALLLNVDQHLAFVSIKTNIIRDESNFAACVTDNLLIVYVGLGCDLSKDHDHVGLGACLTGNLAVRVLFKARIEHCIRDLVAQLVGVTLVYRFRCE</sequence>
<evidence type="ECO:0000313" key="1">
    <source>
        <dbReference type="EMBL" id="ACU17520.1"/>
    </source>
</evidence>
<name>C6T6S8_SOYBN</name>
<accession>C6T6S8</accession>
<protein>
    <submittedName>
        <fullName evidence="1">Uncharacterized protein</fullName>
    </submittedName>
</protein>
<proteinExistence type="evidence at transcript level"/>
<dbReference type="EMBL" id="BT093145">
    <property type="protein sequence ID" value="ACU17520.1"/>
    <property type="molecule type" value="mRNA"/>
</dbReference>
<dbReference type="AlphaFoldDB" id="C6T6S8"/>